<dbReference type="SUPFAM" id="SSF48576">
    <property type="entry name" value="Terpenoid synthases"/>
    <property type="match status" value="1"/>
</dbReference>
<dbReference type="Pfam" id="PF03936">
    <property type="entry name" value="Terpene_synth_C"/>
    <property type="match status" value="1"/>
</dbReference>
<feature type="domain" description="Terpene synthase N-terminal" evidence="3">
    <location>
        <begin position="18"/>
        <end position="193"/>
    </location>
</feature>
<dbReference type="SUPFAM" id="SSF48239">
    <property type="entry name" value="Terpenoid cyclases/Protein prenyltransferases"/>
    <property type="match status" value="1"/>
</dbReference>
<feature type="domain" description="Terpene synthase metal-binding" evidence="4">
    <location>
        <begin position="250"/>
        <end position="489"/>
    </location>
</feature>
<dbReference type="InterPro" id="IPR050148">
    <property type="entry name" value="Terpene_synthase-like"/>
</dbReference>
<dbReference type="InterPro" id="IPR001906">
    <property type="entry name" value="Terpene_synth_N"/>
</dbReference>
<evidence type="ECO:0000256" key="1">
    <source>
        <dbReference type="ARBA" id="ARBA00001946"/>
    </source>
</evidence>
<protein>
    <submittedName>
        <fullName evidence="5">Uncharacterized protein</fullName>
    </submittedName>
</protein>
<dbReference type="Gene3D" id="1.50.10.130">
    <property type="entry name" value="Terpene synthase, N-terminal domain"/>
    <property type="match status" value="1"/>
</dbReference>
<evidence type="ECO:0000259" key="3">
    <source>
        <dbReference type="Pfam" id="PF01397"/>
    </source>
</evidence>
<sequence length="546" mass="63738">MSFEEEVFRPFRSTLPSVWGDKFLNYVNKTDLGEVELIVEDLKEKVKKDIELALENPKEHVTLLKLIDAIQRLGISYYFEEEITNALQHVYETYGDDWNDGSPSIWFRLLRQHGFYVSCDIFNKCKDQHGAFKESLMSNVEEMLELYEATWLRVQGEVVLDQALDFTRTCLANISKDPLHCNSPLGTRIQESLVTPLHKRIPGLEALSYILFYEKQDYRNESLLKLAKLGFNLLQSQHKTELSQISKWWKDIDIQNNLPYVRDRVVESYFWAFSVYSEPKYSLARIFLAKVVAIATILDDTYDAYGTCEELEIFTEAVERWCITCSDMLPKYMKLVYKVLLDLYQEMEETAKTKEITHLFNRSKEFMIDFLKAYMLQEKWVKEGHTPTPDEHASVAYTSACGGVFISACYLGMSDVITNESIKWAISEPPLFIATSVIGRYLNDIAGYKKEQQREHFPSVVQSYMKQYDVTEEDAIDLVRNEIENVWKDINRESLMCKDVPRLLIMVAINYVRTMIYLYKCKDNFTEAGEEIQDHIKSLFIHPMSI</sequence>
<dbReference type="Gene3D" id="1.10.600.10">
    <property type="entry name" value="Farnesyl Diphosphate Synthase"/>
    <property type="match status" value="1"/>
</dbReference>
<dbReference type="InterPro" id="IPR008949">
    <property type="entry name" value="Isoprenoid_synthase_dom_sf"/>
</dbReference>
<keyword evidence="6" id="KW-1185">Reference proteome</keyword>
<dbReference type="PANTHER" id="PTHR31225">
    <property type="entry name" value="OS04G0344100 PROTEIN-RELATED"/>
    <property type="match status" value="1"/>
</dbReference>
<organism evidence="5 6">
    <name type="scientific">Ambrosia artemisiifolia</name>
    <name type="common">Common ragweed</name>
    <dbReference type="NCBI Taxonomy" id="4212"/>
    <lineage>
        <taxon>Eukaryota</taxon>
        <taxon>Viridiplantae</taxon>
        <taxon>Streptophyta</taxon>
        <taxon>Embryophyta</taxon>
        <taxon>Tracheophyta</taxon>
        <taxon>Spermatophyta</taxon>
        <taxon>Magnoliopsida</taxon>
        <taxon>eudicotyledons</taxon>
        <taxon>Gunneridae</taxon>
        <taxon>Pentapetalae</taxon>
        <taxon>asterids</taxon>
        <taxon>campanulids</taxon>
        <taxon>Asterales</taxon>
        <taxon>Asteraceae</taxon>
        <taxon>Asteroideae</taxon>
        <taxon>Heliantheae alliance</taxon>
        <taxon>Heliantheae</taxon>
        <taxon>Ambrosia</taxon>
    </lineage>
</organism>
<dbReference type="PANTHER" id="PTHR31225:SF250">
    <property type="entry name" value="(-)-BETA-CARYOPHYLLENE SYNTHASE"/>
    <property type="match status" value="1"/>
</dbReference>
<comment type="cofactor">
    <cofactor evidence="1">
        <name>Mg(2+)</name>
        <dbReference type="ChEBI" id="CHEBI:18420"/>
    </cofactor>
</comment>
<dbReference type="InterPro" id="IPR034741">
    <property type="entry name" value="Terpene_cyclase-like_1_C"/>
</dbReference>
<reference evidence="5" key="1">
    <citation type="submission" date="2022-06" db="EMBL/GenBank/DDBJ databases">
        <title>Uncovering the hologenomic basis of an extraordinary plant invasion.</title>
        <authorList>
            <person name="Bieker V.C."/>
            <person name="Martin M.D."/>
            <person name="Gilbert T."/>
            <person name="Hodgins K."/>
            <person name="Battlay P."/>
            <person name="Petersen B."/>
            <person name="Wilson J."/>
        </authorList>
    </citation>
    <scope>NUCLEOTIDE SEQUENCE</scope>
    <source>
        <strain evidence="5">AA19_3_7</strain>
        <tissue evidence="5">Leaf</tissue>
    </source>
</reference>
<keyword evidence="2" id="KW-0479">Metal-binding</keyword>
<comment type="caution">
    <text evidence="5">The sequence shown here is derived from an EMBL/GenBank/DDBJ whole genome shotgun (WGS) entry which is preliminary data.</text>
</comment>
<dbReference type="SFLD" id="SFLDS00005">
    <property type="entry name" value="Isoprenoid_Synthase_Type_I"/>
    <property type="match status" value="1"/>
</dbReference>
<accession>A0AAD5GBY9</accession>
<dbReference type="GO" id="GO:0046246">
    <property type="term" value="P:terpene biosynthetic process"/>
    <property type="evidence" value="ECO:0007669"/>
    <property type="project" value="UniProtKB-ARBA"/>
</dbReference>
<dbReference type="CDD" id="cd00684">
    <property type="entry name" value="Terpene_cyclase_plant_C1"/>
    <property type="match status" value="1"/>
</dbReference>
<evidence type="ECO:0000313" key="6">
    <source>
        <dbReference type="Proteomes" id="UP001206925"/>
    </source>
</evidence>
<dbReference type="Proteomes" id="UP001206925">
    <property type="component" value="Unassembled WGS sequence"/>
</dbReference>
<dbReference type="InterPro" id="IPR036965">
    <property type="entry name" value="Terpene_synth_N_sf"/>
</dbReference>
<dbReference type="GO" id="GO:0034005">
    <property type="term" value="F:germacrene-A synthase activity"/>
    <property type="evidence" value="ECO:0007669"/>
    <property type="project" value="UniProtKB-ARBA"/>
</dbReference>
<dbReference type="InterPro" id="IPR005630">
    <property type="entry name" value="Terpene_synthase_metal-bd"/>
</dbReference>
<evidence type="ECO:0000313" key="5">
    <source>
        <dbReference type="EMBL" id="KAI7735879.1"/>
    </source>
</evidence>
<dbReference type="GO" id="GO:0000287">
    <property type="term" value="F:magnesium ion binding"/>
    <property type="evidence" value="ECO:0007669"/>
    <property type="project" value="InterPro"/>
</dbReference>
<dbReference type="EMBL" id="JAMZMK010009423">
    <property type="protein sequence ID" value="KAI7735879.1"/>
    <property type="molecule type" value="Genomic_DNA"/>
</dbReference>
<dbReference type="AlphaFoldDB" id="A0AAD5GBY9"/>
<evidence type="ECO:0000256" key="2">
    <source>
        <dbReference type="ARBA" id="ARBA00022723"/>
    </source>
</evidence>
<name>A0AAD5GBY9_AMBAR</name>
<dbReference type="InterPro" id="IPR044814">
    <property type="entry name" value="Terpene_cyclase_plant_C1"/>
</dbReference>
<dbReference type="FunFam" id="1.50.10.130:FF:000001">
    <property type="entry name" value="Isoprene synthase, chloroplastic"/>
    <property type="match status" value="1"/>
</dbReference>
<proteinExistence type="predicted"/>
<evidence type="ECO:0000259" key="4">
    <source>
        <dbReference type="Pfam" id="PF03936"/>
    </source>
</evidence>
<gene>
    <name evidence="5" type="ORF">M8C21_018946</name>
</gene>
<dbReference type="Pfam" id="PF01397">
    <property type="entry name" value="Terpene_synth"/>
    <property type="match status" value="1"/>
</dbReference>
<dbReference type="FunFam" id="1.10.600.10:FF:000007">
    <property type="entry name" value="Isoprene synthase, chloroplastic"/>
    <property type="match status" value="1"/>
</dbReference>
<dbReference type="GO" id="GO:0016102">
    <property type="term" value="P:diterpenoid biosynthetic process"/>
    <property type="evidence" value="ECO:0007669"/>
    <property type="project" value="InterPro"/>
</dbReference>
<dbReference type="InterPro" id="IPR008930">
    <property type="entry name" value="Terpenoid_cyclase/PrenylTrfase"/>
</dbReference>
<dbReference type="SFLD" id="SFLDG01019">
    <property type="entry name" value="Terpene_Cyclase_Like_1_C_Termi"/>
    <property type="match status" value="1"/>
</dbReference>